<evidence type="ECO:0000313" key="16">
    <source>
        <dbReference type="Proteomes" id="UP001583193"/>
    </source>
</evidence>
<reference evidence="15 16" key="1">
    <citation type="journal article" date="2024" name="IMA Fungus">
        <title>IMA Genome - F19 : A genome assembly and annotation guide to empower mycologists, including annotated draft genome sequences of Ceratocystis pirilliformis, Diaporthe australafricana, Fusarium ophioides, Paecilomyces lecythidis, and Sporothrix stenoceras.</title>
        <authorList>
            <person name="Aylward J."/>
            <person name="Wilson A.M."/>
            <person name="Visagie C.M."/>
            <person name="Spraker J."/>
            <person name="Barnes I."/>
            <person name="Buitendag C."/>
            <person name="Ceriani C."/>
            <person name="Del Mar Angel L."/>
            <person name="du Plessis D."/>
            <person name="Fuchs T."/>
            <person name="Gasser K."/>
            <person name="Kramer D."/>
            <person name="Li W."/>
            <person name="Munsamy K."/>
            <person name="Piso A."/>
            <person name="Price J.L."/>
            <person name="Sonnekus B."/>
            <person name="Thomas C."/>
            <person name="van der Nest A."/>
            <person name="van Dijk A."/>
            <person name="van Heerden A."/>
            <person name="van Vuuren N."/>
            <person name="Yilmaz N."/>
            <person name="Duong T.A."/>
            <person name="van der Merwe N.A."/>
            <person name="Wingfield M.J."/>
            <person name="Wingfield B.D."/>
        </authorList>
    </citation>
    <scope>NUCLEOTIDE SEQUENCE [LARGE SCALE GENOMIC DNA]</scope>
    <source>
        <strain evidence="15 16">CMW 18167</strain>
    </source>
</reference>
<dbReference type="Gene3D" id="3.40.50.300">
    <property type="entry name" value="P-loop containing nucleotide triphosphate hydrolases"/>
    <property type="match status" value="2"/>
</dbReference>
<keyword evidence="6" id="KW-0238">DNA-binding</keyword>
<dbReference type="InterPro" id="IPR014016">
    <property type="entry name" value="UvrD-like_ATP-bd"/>
</dbReference>
<evidence type="ECO:0000313" key="15">
    <source>
        <dbReference type="EMBL" id="KAL1884640.1"/>
    </source>
</evidence>
<proteinExistence type="inferred from homology"/>
<evidence type="ECO:0000256" key="6">
    <source>
        <dbReference type="ARBA" id="ARBA00023125"/>
    </source>
</evidence>
<dbReference type="Pfam" id="PF00580">
    <property type="entry name" value="UvrD-helicase"/>
    <property type="match status" value="1"/>
</dbReference>
<dbReference type="PROSITE" id="PS51198">
    <property type="entry name" value="UVRD_HELICASE_ATP_BIND"/>
    <property type="match status" value="1"/>
</dbReference>
<evidence type="ECO:0000256" key="8">
    <source>
        <dbReference type="ARBA" id="ARBA00034617"/>
    </source>
</evidence>
<dbReference type="Pfam" id="PF13361">
    <property type="entry name" value="UvrD_C"/>
    <property type="match status" value="1"/>
</dbReference>
<dbReference type="PROSITE" id="PS51217">
    <property type="entry name" value="UVRD_HELICASE_CTER"/>
    <property type="match status" value="1"/>
</dbReference>
<feature type="region of interest" description="Disordered" evidence="12">
    <location>
        <begin position="784"/>
        <end position="806"/>
    </location>
</feature>
<feature type="compositionally biased region" description="Basic and acidic residues" evidence="12">
    <location>
        <begin position="711"/>
        <end position="723"/>
    </location>
</feature>
<evidence type="ECO:0000256" key="12">
    <source>
        <dbReference type="SAM" id="MobiDB-lite"/>
    </source>
</evidence>
<comment type="caution">
    <text evidence="15">The sequence shown here is derived from an EMBL/GenBank/DDBJ whole genome shotgun (WGS) entry which is preliminary data.</text>
</comment>
<dbReference type="PANTHER" id="PTHR11070:SF2">
    <property type="entry name" value="ATP-DEPENDENT DNA HELICASE SRS2"/>
    <property type="match status" value="1"/>
</dbReference>
<keyword evidence="2 11" id="KW-0547">Nucleotide-binding</keyword>
<evidence type="ECO:0000256" key="11">
    <source>
        <dbReference type="PROSITE-ProRule" id="PRU00560"/>
    </source>
</evidence>
<dbReference type="Gene3D" id="1.10.10.160">
    <property type="match status" value="1"/>
</dbReference>
<gene>
    <name evidence="15" type="primary">srs2</name>
    <name evidence="15" type="ORF">Plec18167_002232</name>
</gene>
<dbReference type="GO" id="GO:0003678">
    <property type="term" value="F:DNA helicase activity"/>
    <property type="evidence" value="ECO:0007669"/>
    <property type="project" value="UniProtKB-EC"/>
</dbReference>
<comment type="catalytic activity">
    <reaction evidence="10">
        <text>ATP + H2O = ADP + phosphate + H(+)</text>
        <dbReference type="Rhea" id="RHEA:13065"/>
        <dbReference type="ChEBI" id="CHEBI:15377"/>
        <dbReference type="ChEBI" id="CHEBI:15378"/>
        <dbReference type="ChEBI" id="CHEBI:30616"/>
        <dbReference type="ChEBI" id="CHEBI:43474"/>
        <dbReference type="ChEBI" id="CHEBI:456216"/>
        <dbReference type="EC" id="5.6.2.4"/>
    </reaction>
</comment>
<protein>
    <recommendedName>
        <fullName evidence="9">DNA 3'-5' helicase</fullName>
        <ecNumber evidence="9">5.6.2.4</ecNumber>
    </recommendedName>
</protein>
<dbReference type="GO" id="GO:0016787">
    <property type="term" value="F:hydrolase activity"/>
    <property type="evidence" value="ECO:0007669"/>
    <property type="project" value="UniProtKB-KW"/>
</dbReference>
<evidence type="ECO:0000256" key="2">
    <source>
        <dbReference type="ARBA" id="ARBA00022741"/>
    </source>
</evidence>
<dbReference type="PANTHER" id="PTHR11070">
    <property type="entry name" value="UVRD / RECB / PCRA DNA HELICASE FAMILY MEMBER"/>
    <property type="match status" value="1"/>
</dbReference>
<comment type="similarity">
    <text evidence="1">Belongs to the helicase family. UvrD subfamily.</text>
</comment>
<evidence type="ECO:0000256" key="9">
    <source>
        <dbReference type="ARBA" id="ARBA00034808"/>
    </source>
</evidence>
<evidence type="ECO:0000256" key="5">
    <source>
        <dbReference type="ARBA" id="ARBA00022840"/>
    </source>
</evidence>
<feature type="compositionally biased region" description="Polar residues" evidence="12">
    <location>
        <begin position="818"/>
        <end position="841"/>
    </location>
</feature>
<evidence type="ECO:0000259" key="14">
    <source>
        <dbReference type="PROSITE" id="PS51217"/>
    </source>
</evidence>
<dbReference type="InterPro" id="IPR000212">
    <property type="entry name" value="DNA_helicase_UvrD/REP"/>
</dbReference>
<feature type="binding site" evidence="11">
    <location>
        <begin position="27"/>
        <end position="34"/>
    </location>
    <ligand>
        <name>ATP</name>
        <dbReference type="ChEBI" id="CHEBI:30616"/>
    </ligand>
</feature>
<keyword evidence="5 11" id="KW-0067">ATP-binding</keyword>
<accession>A0ABR3Y9J0</accession>
<keyword evidence="7" id="KW-0413">Isomerase</keyword>
<dbReference type="InterPro" id="IPR027417">
    <property type="entry name" value="P-loop_NTPase"/>
</dbReference>
<keyword evidence="16" id="KW-1185">Reference proteome</keyword>
<feature type="region of interest" description="Disordered" evidence="12">
    <location>
        <begin position="703"/>
        <end position="747"/>
    </location>
</feature>
<feature type="region of interest" description="Disordered" evidence="12">
    <location>
        <begin position="818"/>
        <end position="895"/>
    </location>
</feature>
<dbReference type="Gene3D" id="1.10.486.10">
    <property type="entry name" value="PCRA, domain 4"/>
    <property type="match status" value="1"/>
</dbReference>
<sequence>MDPILDGLNAAQRAAVTSPAPILQVLAPPGSGKTKTLTARVAYLLSHYGYRPQDVICCTFTIKASREMRERIAKLIGDKLESKLILGTFHSICRRYLMAYGHLIGLQKGFGIADSNDSLAIIKRIMKRLRLNIQPNTARSRISTQKAHGVSHEELAAKQTKGVDQQEFVQVYREYELALAGSNLLDYDDLLLRCADLLRQHPHCVSNVQAVLVDEFQDTNIIQFELMNLFAARNRRITIVGDPDQSIYGFRSAEIKNLTRMQKLYKDTSVALLEENYRSSASILSSAQEVIEQDTARPAKKLHPTHCVGSLPVLRKLPTAAAEARWIVMEIKRAMALTGNLLNPSDFAILLRSASLSRQIESELGKNGIPYRMVGGSRFFDRVEIKLLLDYLRVVSHTGNGDALLRIINVPSRKMGDETLKQLTAGAEEAGISLWDFVKDVAQGRRSTKKSLSKAADQGLSSLVGLIETAKRKLLECNDDSAPRKLLEFVMKKISMREYLKAAYPLDEENRWANVEELLAQAGDESGSPITSEQDDNLPEIEGLAQQHAHPGEEALARFLANVALSTEITAEQGEQPQDKVTISTIHAAKGLEWPVVFVPAVYEGIIPHSRAEDSDEERRLLYVAMTRAQALLYLSFPLRSSTSGEETTQTSFLTNRIIEFQFRPTGPKFHDNTVFGIADILHRDRPSQEAMLKGIEGLPSVEDNLWTPDGEDHPDTVTRWDGSRTSVLDGEPPSKKRRSDQNQAIQTSSFVSASTYTMNNSSSFSIPATLSGGFSTAREHLATQKVTQPASEDRPGTKGTAVRSVGRKTCLTQGSISNFFSQPQSKNEASSQRASVSHQSLEMPDLSTKKSTSLVQGSGAVPKYTIPQTMAKHRIQPRTWPPSRPALETSEPNRYTWLTGPSTATKVTEGKHQRENEIADENQTGWVSDGIKKSSDSIASVRPATTYHTTTMSMVRQQGSTTGRKTLGIRRSMNGWADRMNRAGNGNPPA</sequence>
<dbReference type="CDD" id="cd17932">
    <property type="entry name" value="DEXQc_UvrD"/>
    <property type="match status" value="1"/>
</dbReference>
<evidence type="ECO:0000256" key="10">
    <source>
        <dbReference type="ARBA" id="ARBA00048988"/>
    </source>
</evidence>
<dbReference type="InterPro" id="IPR014017">
    <property type="entry name" value="DNA_helicase_UvrD-like_C"/>
</dbReference>
<dbReference type="SUPFAM" id="SSF52540">
    <property type="entry name" value="P-loop containing nucleoside triphosphate hydrolases"/>
    <property type="match status" value="1"/>
</dbReference>
<feature type="domain" description="UvrD-like helicase ATP-binding" evidence="13">
    <location>
        <begin position="6"/>
        <end position="280"/>
    </location>
</feature>
<evidence type="ECO:0000256" key="7">
    <source>
        <dbReference type="ARBA" id="ARBA00023235"/>
    </source>
</evidence>
<dbReference type="EC" id="5.6.2.4" evidence="9"/>
<name>A0ABR3Y9J0_9EURO</name>
<dbReference type="CDD" id="cd18807">
    <property type="entry name" value="SF1_C_UvrD"/>
    <property type="match status" value="1"/>
</dbReference>
<dbReference type="InterPro" id="IPR013986">
    <property type="entry name" value="DExx_box_DNA_helicase_dom_sf"/>
</dbReference>
<organism evidence="15 16">
    <name type="scientific">Paecilomyces lecythidis</name>
    <dbReference type="NCBI Taxonomy" id="3004212"/>
    <lineage>
        <taxon>Eukaryota</taxon>
        <taxon>Fungi</taxon>
        <taxon>Dikarya</taxon>
        <taxon>Ascomycota</taxon>
        <taxon>Pezizomycotina</taxon>
        <taxon>Eurotiomycetes</taxon>
        <taxon>Eurotiomycetidae</taxon>
        <taxon>Eurotiales</taxon>
        <taxon>Thermoascaceae</taxon>
        <taxon>Paecilomyces</taxon>
    </lineage>
</organism>
<evidence type="ECO:0000259" key="13">
    <source>
        <dbReference type="PROSITE" id="PS51198"/>
    </source>
</evidence>
<dbReference type="Proteomes" id="UP001583193">
    <property type="component" value="Unassembled WGS sequence"/>
</dbReference>
<comment type="catalytic activity">
    <reaction evidence="8">
        <text>Couples ATP hydrolysis with the unwinding of duplex DNA by translocating in the 3'-5' direction.</text>
        <dbReference type="EC" id="5.6.2.4"/>
    </reaction>
</comment>
<evidence type="ECO:0000256" key="1">
    <source>
        <dbReference type="ARBA" id="ARBA00009922"/>
    </source>
</evidence>
<dbReference type="EMBL" id="JAVDPF010000004">
    <property type="protein sequence ID" value="KAL1884640.1"/>
    <property type="molecule type" value="Genomic_DNA"/>
</dbReference>
<evidence type="ECO:0000256" key="3">
    <source>
        <dbReference type="ARBA" id="ARBA00022801"/>
    </source>
</evidence>
<keyword evidence="4 11" id="KW-0347">Helicase</keyword>
<evidence type="ECO:0000256" key="4">
    <source>
        <dbReference type="ARBA" id="ARBA00022806"/>
    </source>
</evidence>
<feature type="domain" description="UvrD-like helicase C-terminal" evidence="14">
    <location>
        <begin position="281"/>
        <end position="591"/>
    </location>
</feature>
<keyword evidence="3 11" id="KW-0378">Hydrolase</keyword>